<dbReference type="GO" id="GO:0071555">
    <property type="term" value="P:cell wall organization"/>
    <property type="evidence" value="ECO:0007669"/>
    <property type="project" value="UniProtKB-KW"/>
</dbReference>
<name>A0A3E3DYR8_9FIRM</name>
<evidence type="ECO:0000256" key="5">
    <source>
        <dbReference type="ARBA" id="ARBA00022670"/>
    </source>
</evidence>
<dbReference type="InterPro" id="IPR012907">
    <property type="entry name" value="Peptidase_S11_C"/>
</dbReference>
<feature type="domain" description="Peptidase S11 D-alanyl-D-alanine carboxypeptidase A N-terminal" evidence="15">
    <location>
        <begin position="24"/>
        <end position="249"/>
    </location>
</feature>
<evidence type="ECO:0000259" key="16">
    <source>
        <dbReference type="Pfam" id="PF07943"/>
    </source>
</evidence>
<evidence type="ECO:0000256" key="9">
    <source>
        <dbReference type="ARBA" id="ARBA00022984"/>
    </source>
</evidence>
<evidence type="ECO:0000256" key="3">
    <source>
        <dbReference type="ARBA" id="ARBA00012448"/>
    </source>
</evidence>
<feature type="binding site" evidence="13">
    <location>
        <position position="220"/>
    </location>
    <ligand>
        <name>substrate</name>
    </ligand>
</feature>
<proteinExistence type="inferred from homology"/>
<evidence type="ECO:0000256" key="11">
    <source>
        <dbReference type="ARBA" id="ARBA00034000"/>
    </source>
</evidence>
<evidence type="ECO:0000256" key="2">
    <source>
        <dbReference type="ARBA" id="ARBA00007164"/>
    </source>
</evidence>
<accession>A0A3E3DYR8</accession>
<feature type="active site" description="Acyl-ester intermediate" evidence="12">
    <location>
        <position position="58"/>
    </location>
</feature>
<feature type="domain" description="Peptidase S11 D-Ala-D-Ala carboxypeptidase A C-terminal" evidence="16">
    <location>
        <begin position="267"/>
        <end position="321"/>
    </location>
</feature>
<evidence type="ECO:0000256" key="4">
    <source>
        <dbReference type="ARBA" id="ARBA00022645"/>
    </source>
</evidence>
<evidence type="ECO:0000256" key="14">
    <source>
        <dbReference type="RuleBase" id="RU004016"/>
    </source>
</evidence>
<dbReference type="InterPro" id="IPR001967">
    <property type="entry name" value="Peptidase_S11_N"/>
</dbReference>
<evidence type="ECO:0000256" key="12">
    <source>
        <dbReference type="PIRSR" id="PIRSR618044-1"/>
    </source>
</evidence>
<dbReference type="SUPFAM" id="SSF56601">
    <property type="entry name" value="beta-lactamase/transpeptidase-like"/>
    <property type="match status" value="1"/>
</dbReference>
<dbReference type="GO" id="GO:0006508">
    <property type="term" value="P:proteolysis"/>
    <property type="evidence" value="ECO:0007669"/>
    <property type="project" value="UniProtKB-KW"/>
</dbReference>
<dbReference type="InterPro" id="IPR018044">
    <property type="entry name" value="Peptidase_S11"/>
</dbReference>
<dbReference type="Gene3D" id="3.40.710.10">
    <property type="entry name" value="DD-peptidase/beta-lactamase superfamily"/>
    <property type="match status" value="1"/>
</dbReference>
<organism evidence="17 18">
    <name type="scientific">Anaerofustis stercorihominis</name>
    <dbReference type="NCBI Taxonomy" id="214853"/>
    <lineage>
        <taxon>Bacteria</taxon>
        <taxon>Bacillati</taxon>
        <taxon>Bacillota</taxon>
        <taxon>Clostridia</taxon>
        <taxon>Eubacteriales</taxon>
        <taxon>Eubacteriaceae</taxon>
        <taxon>Anaerofustis</taxon>
    </lineage>
</organism>
<comment type="pathway">
    <text evidence="1">Cell wall biogenesis; peptidoglycan biosynthesis.</text>
</comment>
<dbReference type="PANTHER" id="PTHR21581:SF33">
    <property type="entry name" value="D-ALANYL-D-ALANINE CARBOXYPEPTIDASE DACB"/>
    <property type="match status" value="1"/>
</dbReference>
<evidence type="ECO:0000256" key="1">
    <source>
        <dbReference type="ARBA" id="ARBA00004752"/>
    </source>
</evidence>
<protein>
    <recommendedName>
        <fullName evidence="3">serine-type D-Ala-D-Ala carboxypeptidase</fullName>
        <ecNumber evidence="3">3.4.16.4</ecNumber>
    </recommendedName>
</protein>
<comment type="caution">
    <text evidence="17">The sequence shown here is derived from an EMBL/GenBank/DDBJ whole genome shotgun (WGS) entry which is preliminary data.</text>
</comment>
<dbReference type="Proteomes" id="UP000261212">
    <property type="component" value="Unassembled WGS sequence"/>
</dbReference>
<dbReference type="EC" id="3.4.16.4" evidence="3"/>
<dbReference type="Pfam" id="PF07943">
    <property type="entry name" value="PBP5_C"/>
    <property type="match status" value="1"/>
</dbReference>
<keyword evidence="4 17" id="KW-0121">Carboxypeptidase</keyword>
<dbReference type="PANTHER" id="PTHR21581">
    <property type="entry name" value="D-ALANYL-D-ALANINE CARBOXYPEPTIDASE"/>
    <property type="match status" value="1"/>
</dbReference>
<dbReference type="GO" id="GO:0008360">
    <property type="term" value="P:regulation of cell shape"/>
    <property type="evidence" value="ECO:0007669"/>
    <property type="project" value="UniProtKB-KW"/>
</dbReference>
<evidence type="ECO:0000256" key="6">
    <source>
        <dbReference type="ARBA" id="ARBA00022729"/>
    </source>
</evidence>
<dbReference type="AlphaFoldDB" id="A0A3E3DYR8"/>
<dbReference type="GO" id="GO:0009252">
    <property type="term" value="P:peptidoglycan biosynthetic process"/>
    <property type="evidence" value="ECO:0007669"/>
    <property type="project" value="UniProtKB-KW"/>
</dbReference>
<dbReference type="InterPro" id="IPR012338">
    <property type="entry name" value="Beta-lactam/transpept-like"/>
</dbReference>
<evidence type="ECO:0000256" key="10">
    <source>
        <dbReference type="ARBA" id="ARBA00023316"/>
    </source>
</evidence>
<evidence type="ECO:0000313" key="17">
    <source>
        <dbReference type="EMBL" id="RGD74427.1"/>
    </source>
</evidence>
<dbReference type="GO" id="GO:0009002">
    <property type="term" value="F:serine-type D-Ala-D-Ala carboxypeptidase activity"/>
    <property type="evidence" value="ECO:0007669"/>
    <property type="project" value="UniProtKB-EC"/>
</dbReference>
<comment type="similarity">
    <text evidence="2 14">Belongs to the peptidase S11 family.</text>
</comment>
<dbReference type="PRINTS" id="PR00725">
    <property type="entry name" value="DADACBPTASE1"/>
</dbReference>
<evidence type="ECO:0000259" key="15">
    <source>
        <dbReference type="Pfam" id="PF00768"/>
    </source>
</evidence>
<sequence>MKKKSIAIIIVMMILINLPNFGGVKAANVSAQAYCIMEAGSNRVLYSSNMNEKLPMASTTKVMTAVLALEKGSLNDVIEIKKEWTGIEGTSIYLKEGEKLTLEDLLHGMMLVSGNDAAVSIACYIGGSIDNFAKMMNIKAKELGMKNTHFTNPNGLPDDDHYTTAYDFTLLASYAMKNENFVKIINDEKWSMPYEGKANQRTIYNKNKLLKSYEGANGVKTGFTKKARKCFVLAAKKNNMQVVGVLLHTENHYEESKMFLDMAFNNFTLKKVIEKGDYVKTVPMKGSKNGIIKLSAGSDVYFPLKSDESADVKYKKVYNSGSDNYIADYSIKAGDETYNYSEELNVKKEDKGTFYNFKNLFKKFTNLIP</sequence>
<keyword evidence="7" id="KW-0378">Hydrolase</keyword>
<keyword evidence="5" id="KW-0645">Protease</keyword>
<comment type="catalytic activity">
    <reaction evidence="11">
        <text>Preferential cleavage: (Ac)2-L-Lys-D-Ala-|-D-Ala. Also transpeptidation of peptidyl-alanyl moieties that are N-acyl substituents of D-alanine.</text>
        <dbReference type="EC" id="3.4.16.4"/>
    </reaction>
</comment>
<evidence type="ECO:0000256" key="7">
    <source>
        <dbReference type="ARBA" id="ARBA00022801"/>
    </source>
</evidence>
<dbReference type="EMBL" id="QUSM01000003">
    <property type="protein sequence ID" value="RGD74427.1"/>
    <property type="molecule type" value="Genomic_DNA"/>
</dbReference>
<keyword evidence="6" id="KW-0732">Signal</keyword>
<feature type="active site" description="Proton acceptor" evidence="12">
    <location>
        <position position="61"/>
    </location>
</feature>
<keyword evidence="9" id="KW-0573">Peptidoglycan synthesis</keyword>
<feature type="active site" evidence="12">
    <location>
        <position position="113"/>
    </location>
</feature>
<evidence type="ECO:0000256" key="13">
    <source>
        <dbReference type="PIRSR" id="PIRSR618044-2"/>
    </source>
</evidence>
<evidence type="ECO:0000256" key="8">
    <source>
        <dbReference type="ARBA" id="ARBA00022960"/>
    </source>
</evidence>
<keyword evidence="8" id="KW-0133">Cell shape</keyword>
<evidence type="ECO:0000313" key="18">
    <source>
        <dbReference type="Proteomes" id="UP000261212"/>
    </source>
</evidence>
<keyword evidence="10" id="KW-0961">Cell wall biogenesis/degradation</keyword>
<dbReference type="RefSeq" id="WP_117532144.1">
    <property type="nucleotide sequence ID" value="NZ_QUSM01000003.1"/>
</dbReference>
<gene>
    <name evidence="17" type="ORF">DW687_06580</name>
</gene>
<dbReference type="Pfam" id="PF00768">
    <property type="entry name" value="Peptidase_S11"/>
    <property type="match status" value="1"/>
</dbReference>
<reference evidence="17 18" key="1">
    <citation type="submission" date="2018-08" db="EMBL/GenBank/DDBJ databases">
        <title>A genome reference for cultivated species of the human gut microbiota.</title>
        <authorList>
            <person name="Zou Y."/>
            <person name="Xue W."/>
            <person name="Luo G."/>
        </authorList>
    </citation>
    <scope>NUCLEOTIDE SEQUENCE [LARGE SCALE GENOMIC DNA]</scope>
    <source>
        <strain evidence="17 18">AM25-6</strain>
    </source>
</reference>